<evidence type="ECO:0000313" key="2">
    <source>
        <dbReference type="EMBL" id="AYV84645.1"/>
    </source>
</evidence>
<keyword evidence="1" id="KW-0472">Membrane</keyword>
<evidence type="ECO:0000256" key="1">
    <source>
        <dbReference type="SAM" id="Phobius"/>
    </source>
</evidence>
<dbReference type="EMBL" id="MK072414">
    <property type="protein sequence ID" value="AYV84645.1"/>
    <property type="molecule type" value="Genomic_DNA"/>
</dbReference>
<reference evidence="2" key="1">
    <citation type="submission" date="2018-10" db="EMBL/GenBank/DDBJ databases">
        <title>Hidden diversity of soil giant viruses.</title>
        <authorList>
            <person name="Schulz F."/>
            <person name="Alteio L."/>
            <person name="Goudeau D."/>
            <person name="Ryan E.M."/>
            <person name="Malmstrom R.R."/>
            <person name="Blanchard J."/>
            <person name="Woyke T."/>
        </authorList>
    </citation>
    <scope>NUCLEOTIDE SEQUENCE</scope>
    <source>
        <strain evidence="2">HYV1</strain>
    </source>
</reference>
<protein>
    <submittedName>
        <fullName evidence="2">Uncharacterized protein</fullName>
    </submittedName>
</protein>
<gene>
    <name evidence="2" type="ORF">Hyperionvirus32_12</name>
</gene>
<feature type="transmembrane region" description="Helical" evidence="1">
    <location>
        <begin position="21"/>
        <end position="39"/>
    </location>
</feature>
<proteinExistence type="predicted"/>
<keyword evidence="1" id="KW-1133">Transmembrane helix</keyword>
<keyword evidence="1" id="KW-0812">Transmembrane</keyword>
<feature type="transmembrane region" description="Helical" evidence="1">
    <location>
        <begin position="68"/>
        <end position="89"/>
    </location>
</feature>
<name>A0A3G5ABQ1_9VIRU</name>
<sequence>MPSDDLKIRSGRKATLLELEILGWATGLFLGIVLNVLRMSEYIEIKEDMQDVDWMNDKTNYNRYVNSIIQLIFGNILLVFSLSSAVYFCSSLRYSNKIGETTESGLEEQAETTGVITPSAAEYGTFPAG</sequence>
<accession>A0A3G5ABQ1</accession>
<organism evidence="2">
    <name type="scientific">Hyperionvirus sp</name>
    <dbReference type="NCBI Taxonomy" id="2487770"/>
    <lineage>
        <taxon>Viruses</taxon>
        <taxon>Varidnaviria</taxon>
        <taxon>Bamfordvirae</taxon>
        <taxon>Nucleocytoviricota</taxon>
        <taxon>Megaviricetes</taxon>
        <taxon>Imitervirales</taxon>
        <taxon>Mimiviridae</taxon>
        <taxon>Klosneuvirinae</taxon>
    </lineage>
</organism>